<protein>
    <submittedName>
        <fullName evidence="2">Uncharacterized protein</fullName>
    </submittedName>
</protein>
<evidence type="ECO:0000313" key="2">
    <source>
        <dbReference type="EMBL" id="RNA02813.1"/>
    </source>
</evidence>
<dbReference type="AlphaFoldDB" id="A0A3M7PUX3"/>
<feature type="compositionally biased region" description="Basic and acidic residues" evidence="1">
    <location>
        <begin position="84"/>
        <end position="100"/>
    </location>
</feature>
<evidence type="ECO:0000313" key="3">
    <source>
        <dbReference type="Proteomes" id="UP000276133"/>
    </source>
</evidence>
<comment type="caution">
    <text evidence="2">The sequence shown here is derived from an EMBL/GenBank/DDBJ whole genome shotgun (WGS) entry which is preliminary data.</text>
</comment>
<gene>
    <name evidence="2" type="ORF">BpHYR1_041432</name>
</gene>
<feature type="region of interest" description="Disordered" evidence="1">
    <location>
        <begin position="73"/>
        <end position="100"/>
    </location>
</feature>
<organism evidence="2 3">
    <name type="scientific">Brachionus plicatilis</name>
    <name type="common">Marine rotifer</name>
    <name type="synonym">Brachionus muelleri</name>
    <dbReference type="NCBI Taxonomy" id="10195"/>
    <lineage>
        <taxon>Eukaryota</taxon>
        <taxon>Metazoa</taxon>
        <taxon>Spiralia</taxon>
        <taxon>Gnathifera</taxon>
        <taxon>Rotifera</taxon>
        <taxon>Eurotatoria</taxon>
        <taxon>Monogononta</taxon>
        <taxon>Pseudotrocha</taxon>
        <taxon>Ploima</taxon>
        <taxon>Brachionidae</taxon>
        <taxon>Brachionus</taxon>
    </lineage>
</organism>
<reference evidence="2 3" key="1">
    <citation type="journal article" date="2018" name="Sci. Rep.">
        <title>Genomic signatures of local adaptation to the degree of environmental predictability in rotifers.</title>
        <authorList>
            <person name="Franch-Gras L."/>
            <person name="Hahn C."/>
            <person name="Garcia-Roger E.M."/>
            <person name="Carmona M.J."/>
            <person name="Serra M."/>
            <person name="Gomez A."/>
        </authorList>
    </citation>
    <scope>NUCLEOTIDE SEQUENCE [LARGE SCALE GENOMIC DNA]</scope>
    <source>
        <strain evidence="2">HYR1</strain>
    </source>
</reference>
<sequence>MKLTALDREDSVVERMEEEMELWDELDVTDEEELDELLPRLMGMLLTSRSWPSGWLMRKSELYLGLCWASSPRSSLRTMSPEDMSGKRLSSEETEDGRVK</sequence>
<proteinExistence type="predicted"/>
<dbReference type="EMBL" id="REGN01008749">
    <property type="protein sequence ID" value="RNA02813.1"/>
    <property type="molecule type" value="Genomic_DNA"/>
</dbReference>
<name>A0A3M7PUX3_BRAPC</name>
<evidence type="ECO:0000256" key="1">
    <source>
        <dbReference type="SAM" id="MobiDB-lite"/>
    </source>
</evidence>
<accession>A0A3M7PUX3</accession>
<keyword evidence="3" id="KW-1185">Reference proteome</keyword>
<dbReference type="Proteomes" id="UP000276133">
    <property type="component" value="Unassembled WGS sequence"/>
</dbReference>